<name>A0ABU1M4M2_9HYPH</name>
<evidence type="ECO:0000313" key="2">
    <source>
        <dbReference type="Proteomes" id="UP001184614"/>
    </source>
</evidence>
<sequence length="120" mass="12797">MSEQAQRAGAPIFTPGPWAVGYNHYDVGVKDNAKTGGYTKLFDVRGWGYLTGTGHGGLGLKEDEAIAIQNANACLAAAAPELYEALEYALNEVSAEKYLRDNRHLLTLCRAALAKARGAA</sequence>
<protein>
    <submittedName>
        <fullName evidence="1">Uncharacterized protein</fullName>
    </submittedName>
</protein>
<proteinExistence type="predicted"/>
<dbReference type="RefSeq" id="WP_310010177.1">
    <property type="nucleotide sequence ID" value="NZ_JAVDQT010000001.1"/>
</dbReference>
<accession>A0ABU1M4M2</accession>
<comment type="caution">
    <text evidence="1">The sequence shown here is derived from an EMBL/GenBank/DDBJ whole genome shotgun (WGS) entry which is preliminary data.</text>
</comment>
<gene>
    <name evidence="1" type="ORF">J2782_000693</name>
</gene>
<keyword evidence="2" id="KW-1185">Reference proteome</keyword>
<evidence type="ECO:0000313" key="1">
    <source>
        <dbReference type="EMBL" id="MDR6430988.1"/>
    </source>
</evidence>
<dbReference type="Proteomes" id="UP001184614">
    <property type="component" value="Unassembled WGS sequence"/>
</dbReference>
<reference evidence="1 2" key="1">
    <citation type="submission" date="2023-07" db="EMBL/GenBank/DDBJ databases">
        <title>Sorghum-associated microbial communities from plants grown in Nebraska, USA.</title>
        <authorList>
            <person name="Schachtman D."/>
        </authorList>
    </citation>
    <scope>NUCLEOTIDE SEQUENCE [LARGE SCALE GENOMIC DNA]</scope>
    <source>
        <strain evidence="1 2">DS1730</strain>
    </source>
</reference>
<organism evidence="1 2">
    <name type="scientific">Brucella pseudogrignonensis</name>
    <dbReference type="NCBI Taxonomy" id="419475"/>
    <lineage>
        <taxon>Bacteria</taxon>
        <taxon>Pseudomonadati</taxon>
        <taxon>Pseudomonadota</taxon>
        <taxon>Alphaproteobacteria</taxon>
        <taxon>Hyphomicrobiales</taxon>
        <taxon>Brucellaceae</taxon>
        <taxon>Brucella/Ochrobactrum group</taxon>
        <taxon>Brucella</taxon>
    </lineage>
</organism>
<dbReference type="EMBL" id="JAVDQT010000001">
    <property type="protein sequence ID" value="MDR6430988.1"/>
    <property type="molecule type" value="Genomic_DNA"/>
</dbReference>